<feature type="non-terminal residue" evidence="2">
    <location>
        <position position="1"/>
    </location>
</feature>
<dbReference type="Gene3D" id="2.60.40.4070">
    <property type="match status" value="1"/>
</dbReference>
<evidence type="ECO:0000313" key="2">
    <source>
        <dbReference type="EMBL" id="SVC58227.1"/>
    </source>
</evidence>
<dbReference type="InterPro" id="IPR026444">
    <property type="entry name" value="Secre_tail"/>
</dbReference>
<proteinExistence type="predicted"/>
<feature type="domain" description="FlgD/Vpr Ig-like" evidence="1">
    <location>
        <begin position="114"/>
        <end position="171"/>
    </location>
</feature>
<dbReference type="InterPro" id="IPR025965">
    <property type="entry name" value="FlgD/Vpr_Ig-like"/>
</dbReference>
<sequence length="186" mass="20535">INIINSIMSSALYLDYNDQINSVVDITYCLSDTDILIGVGNIYSDPLFCSAEQFDYTLSQNSPCVGAGENGVNLGAFGVGCETAIIETDKNLVPIKFVLGQNFPNPFNLTTTLRYELPEDGIVNITIYDMMGRIVKTLVNGSQTAGYKTIQWYATNDSNELVPTGLYLYTIKIGRIMKTKKMVLLK</sequence>
<name>A0A382NDA5_9ZZZZ</name>
<dbReference type="Pfam" id="PF13860">
    <property type="entry name" value="FlgD_ig"/>
    <property type="match status" value="1"/>
</dbReference>
<reference evidence="2" key="1">
    <citation type="submission" date="2018-05" db="EMBL/GenBank/DDBJ databases">
        <authorList>
            <person name="Lanie J.A."/>
            <person name="Ng W.-L."/>
            <person name="Kazmierczak K.M."/>
            <person name="Andrzejewski T.M."/>
            <person name="Davidsen T.M."/>
            <person name="Wayne K.J."/>
            <person name="Tettelin H."/>
            <person name="Glass J.I."/>
            <person name="Rusch D."/>
            <person name="Podicherti R."/>
            <person name="Tsui H.-C.T."/>
            <person name="Winkler M.E."/>
        </authorList>
    </citation>
    <scope>NUCLEOTIDE SEQUENCE</scope>
</reference>
<accession>A0A382NDA5</accession>
<evidence type="ECO:0000259" key="1">
    <source>
        <dbReference type="Pfam" id="PF13860"/>
    </source>
</evidence>
<protein>
    <recommendedName>
        <fullName evidence="1">FlgD/Vpr Ig-like domain-containing protein</fullName>
    </recommendedName>
</protein>
<dbReference type="AlphaFoldDB" id="A0A382NDA5"/>
<dbReference type="NCBIfam" id="TIGR04183">
    <property type="entry name" value="Por_Secre_tail"/>
    <property type="match status" value="1"/>
</dbReference>
<dbReference type="EMBL" id="UINC01099166">
    <property type="protein sequence ID" value="SVC58227.1"/>
    <property type="molecule type" value="Genomic_DNA"/>
</dbReference>
<organism evidence="2">
    <name type="scientific">marine metagenome</name>
    <dbReference type="NCBI Taxonomy" id="408172"/>
    <lineage>
        <taxon>unclassified sequences</taxon>
        <taxon>metagenomes</taxon>
        <taxon>ecological metagenomes</taxon>
    </lineage>
</organism>
<gene>
    <name evidence="2" type="ORF">METZ01_LOCUS311081</name>
</gene>